<accession>A0A2T3MZU5</accession>
<evidence type="ECO:0000256" key="7">
    <source>
        <dbReference type="ARBA" id="ARBA00022833"/>
    </source>
</evidence>
<comment type="caution">
    <text evidence="12">The sequence shown here is derived from an EMBL/GenBank/DDBJ whole genome shotgun (WGS) entry which is preliminary data.</text>
</comment>
<dbReference type="Proteomes" id="UP000240904">
    <property type="component" value="Unassembled WGS sequence"/>
</dbReference>
<dbReference type="EMBL" id="PYMC01000005">
    <property type="protein sequence ID" value="PSW05497.1"/>
    <property type="molecule type" value="Genomic_DNA"/>
</dbReference>
<comment type="subcellular location">
    <subcellularLocation>
        <location evidence="1">Cell membrane</location>
        <topology evidence="1">Multi-pass membrane protein</topology>
    </subcellularLocation>
</comment>
<dbReference type="OrthoDB" id="9803484at2"/>
<dbReference type="GO" id="GO:0000287">
    <property type="term" value="F:magnesium ion binding"/>
    <property type="evidence" value="ECO:0007669"/>
    <property type="project" value="TreeGrafter"/>
</dbReference>
<keyword evidence="7" id="KW-0862">Zinc</keyword>
<evidence type="ECO:0000256" key="5">
    <source>
        <dbReference type="ARBA" id="ARBA00022519"/>
    </source>
</evidence>
<dbReference type="GO" id="GO:0050897">
    <property type="term" value="F:cobalt ion binding"/>
    <property type="evidence" value="ECO:0007669"/>
    <property type="project" value="TreeGrafter"/>
</dbReference>
<proteinExistence type="inferred from homology"/>
<dbReference type="NCBIfam" id="NF007092">
    <property type="entry name" value="PRK09546.1"/>
    <property type="match status" value="1"/>
</dbReference>
<evidence type="ECO:0000256" key="2">
    <source>
        <dbReference type="ARBA" id="ARBA00009765"/>
    </source>
</evidence>
<evidence type="ECO:0000256" key="9">
    <source>
        <dbReference type="ARBA" id="ARBA00023065"/>
    </source>
</evidence>
<dbReference type="SUPFAM" id="SSF143865">
    <property type="entry name" value="CorA soluble domain-like"/>
    <property type="match status" value="1"/>
</dbReference>
<keyword evidence="10 11" id="KW-0472">Membrane</keyword>
<dbReference type="PANTHER" id="PTHR46494">
    <property type="entry name" value="CORA FAMILY METAL ION TRANSPORTER (EUROFUNG)"/>
    <property type="match status" value="1"/>
</dbReference>
<dbReference type="PANTHER" id="PTHR46494:SF3">
    <property type="entry name" value="ZINC TRANSPORT PROTEIN ZNTB"/>
    <property type="match status" value="1"/>
</dbReference>
<evidence type="ECO:0000313" key="12">
    <source>
        <dbReference type="EMBL" id="PSW05497.1"/>
    </source>
</evidence>
<dbReference type="GO" id="GO:0015087">
    <property type="term" value="F:cobalt ion transmembrane transporter activity"/>
    <property type="evidence" value="ECO:0007669"/>
    <property type="project" value="TreeGrafter"/>
</dbReference>
<keyword evidence="9" id="KW-0406">Ion transport</keyword>
<evidence type="ECO:0000256" key="3">
    <source>
        <dbReference type="ARBA" id="ARBA00022448"/>
    </source>
</evidence>
<dbReference type="GO" id="GO:0005886">
    <property type="term" value="C:plasma membrane"/>
    <property type="evidence" value="ECO:0007669"/>
    <property type="project" value="UniProtKB-SubCell"/>
</dbReference>
<dbReference type="Gene3D" id="1.20.58.340">
    <property type="entry name" value="Magnesium transport protein CorA, transmembrane region"/>
    <property type="match status" value="2"/>
</dbReference>
<dbReference type="Pfam" id="PF01544">
    <property type="entry name" value="CorA"/>
    <property type="match status" value="1"/>
</dbReference>
<protein>
    <submittedName>
        <fullName evidence="12">Zinc transporter ZntB</fullName>
    </submittedName>
</protein>
<dbReference type="InterPro" id="IPR045861">
    <property type="entry name" value="CorA_cytoplasmic_dom"/>
</dbReference>
<keyword evidence="13" id="KW-1185">Reference proteome</keyword>
<evidence type="ECO:0000256" key="11">
    <source>
        <dbReference type="SAM" id="Phobius"/>
    </source>
</evidence>
<evidence type="ECO:0000256" key="4">
    <source>
        <dbReference type="ARBA" id="ARBA00022475"/>
    </source>
</evidence>
<keyword evidence="8 11" id="KW-1133">Transmembrane helix</keyword>
<feature type="transmembrane region" description="Helical" evidence="11">
    <location>
        <begin position="299"/>
        <end position="319"/>
    </location>
</feature>
<reference evidence="12 13" key="1">
    <citation type="submission" date="2018-03" db="EMBL/GenBank/DDBJ databases">
        <title>Whole genome sequencing of Histamine producing bacteria.</title>
        <authorList>
            <person name="Butler K."/>
        </authorList>
    </citation>
    <scope>NUCLEOTIDE SEQUENCE [LARGE SCALE GENOMIC DNA]</scope>
    <source>
        <strain evidence="12 13">DSM 16190</strain>
    </source>
</reference>
<sequence length="325" mass="36219">MANSKEGLIYGCILDGQGSGRVIDWPDIDQWAPEQGIAWLHLNYTSEQARDWLEHESGLDSLVIDALLTEESRPRTTQLAGGLLIALRGVNHSPGSDPEDMVGIRIWSDGQRIISTRRRKLLSVGDVIARLEAGDGPQNIGEFLVILSDRLITRMGATIDDTEDQVAAIEDQILSTDSDGLRSQITSLRRMVIALRRYLAPQREAMAQMQALRGSLISNDDQQKIREVTDHLIRYLEDLDSVRDRAAVAHEELANRLTEQMNSRMYVLSLVAAVFLPLGFFTGLLGINVGGIPGAENPWSFGIFCALLVAIVTIQIWIFKKKKWF</sequence>
<dbReference type="SUPFAM" id="SSF144083">
    <property type="entry name" value="Magnesium transport protein CorA, transmembrane region"/>
    <property type="match status" value="1"/>
</dbReference>
<keyword evidence="5" id="KW-0997">Cell inner membrane</keyword>
<evidence type="ECO:0000256" key="1">
    <source>
        <dbReference type="ARBA" id="ARBA00004651"/>
    </source>
</evidence>
<gene>
    <name evidence="12" type="ORF">C9I89_09630</name>
</gene>
<dbReference type="GO" id="GO:0015095">
    <property type="term" value="F:magnesium ion transmembrane transporter activity"/>
    <property type="evidence" value="ECO:0007669"/>
    <property type="project" value="TreeGrafter"/>
</dbReference>
<dbReference type="AlphaFoldDB" id="A0A2T3MZU5"/>
<evidence type="ECO:0000313" key="13">
    <source>
        <dbReference type="Proteomes" id="UP000240904"/>
    </source>
</evidence>
<feature type="transmembrane region" description="Helical" evidence="11">
    <location>
        <begin position="265"/>
        <end position="287"/>
    </location>
</feature>
<dbReference type="InterPro" id="IPR045863">
    <property type="entry name" value="CorA_TM1_TM2"/>
</dbReference>
<keyword evidence="4" id="KW-1003">Cell membrane</keyword>
<name>A0A2T3MZU5_9GAMM</name>
<evidence type="ECO:0000256" key="6">
    <source>
        <dbReference type="ARBA" id="ARBA00022692"/>
    </source>
</evidence>
<dbReference type="RefSeq" id="WP_107283138.1">
    <property type="nucleotide sequence ID" value="NZ_PYMC01000005.1"/>
</dbReference>
<evidence type="ECO:0000256" key="10">
    <source>
        <dbReference type="ARBA" id="ARBA00023136"/>
    </source>
</evidence>
<dbReference type="Gene3D" id="3.30.460.20">
    <property type="entry name" value="CorA soluble domain-like"/>
    <property type="match status" value="1"/>
</dbReference>
<organism evidence="12 13">
    <name type="scientific">Photobacterium lipolyticum</name>
    <dbReference type="NCBI Taxonomy" id="266810"/>
    <lineage>
        <taxon>Bacteria</taxon>
        <taxon>Pseudomonadati</taxon>
        <taxon>Pseudomonadota</taxon>
        <taxon>Gammaproteobacteria</taxon>
        <taxon>Vibrionales</taxon>
        <taxon>Vibrionaceae</taxon>
        <taxon>Photobacterium</taxon>
    </lineage>
</organism>
<keyword evidence="6 11" id="KW-0812">Transmembrane</keyword>
<dbReference type="InterPro" id="IPR002523">
    <property type="entry name" value="MgTranspt_CorA/ZnTranspt_ZntB"/>
</dbReference>
<evidence type="ECO:0000256" key="8">
    <source>
        <dbReference type="ARBA" id="ARBA00022989"/>
    </source>
</evidence>
<keyword evidence="3" id="KW-0813">Transport</keyword>
<comment type="similarity">
    <text evidence="2">Belongs to the CorA metal ion transporter (MIT) (TC 1.A.35) family.</text>
</comment>
<dbReference type="CDD" id="cd12833">
    <property type="entry name" value="ZntB-like_1"/>
    <property type="match status" value="1"/>
</dbReference>